<dbReference type="OrthoDB" id="359499at2157"/>
<dbReference type="Proteomes" id="UP000217784">
    <property type="component" value="Unassembled WGS sequence"/>
</dbReference>
<evidence type="ECO:0000313" key="3">
    <source>
        <dbReference type="Proteomes" id="UP000217784"/>
    </source>
</evidence>
<protein>
    <recommendedName>
        <fullName evidence="1">ABC-three component systems C-terminal domain-containing protein</fullName>
    </recommendedName>
</protein>
<feature type="domain" description="ABC-three component systems C-terminal" evidence="1">
    <location>
        <begin position="272"/>
        <end position="397"/>
    </location>
</feature>
<dbReference type="RefSeq" id="WP_069583164.1">
    <property type="nucleotide sequence ID" value="NZ_LMVM01000037.1"/>
</dbReference>
<name>A0A2A2H2Z5_METBR</name>
<gene>
    <name evidence="2" type="ORF">ASJ80_01690</name>
</gene>
<reference evidence="2 3" key="1">
    <citation type="journal article" date="2017" name="BMC Genomics">
        <title>Genomic analysis of methanogenic archaea reveals a shift towards energy conservation.</title>
        <authorList>
            <person name="Gilmore S.P."/>
            <person name="Henske J.K."/>
            <person name="Sexton J.A."/>
            <person name="Solomon K.V."/>
            <person name="Seppala S."/>
            <person name="Yoo J.I."/>
            <person name="Huyett L.M."/>
            <person name="Pressman A."/>
            <person name="Cogan J.Z."/>
            <person name="Kivenson V."/>
            <person name="Peng X."/>
            <person name="Tan Y."/>
            <person name="Valentine D.L."/>
            <person name="O'Malley M.A."/>
        </authorList>
    </citation>
    <scope>NUCLEOTIDE SEQUENCE [LARGE SCALE GENOMIC DNA]</scope>
    <source>
        <strain evidence="2 3">M.o.H.</strain>
    </source>
</reference>
<dbReference type="InterPro" id="IPR046913">
    <property type="entry name" value="ABC-3C_CTD7"/>
</dbReference>
<evidence type="ECO:0000313" key="2">
    <source>
        <dbReference type="EMBL" id="PAV03704.1"/>
    </source>
</evidence>
<dbReference type="AlphaFoldDB" id="A0A2A2H2Z5"/>
<comment type="caution">
    <text evidence="2">The sequence shown here is derived from an EMBL/GenBank/DDBJ whole genome shotgun (WGS) entry which is preliminary data.</text>
</comment>
<dbReference type="EMBL" id="LMVM01000037">
    <property type="protein sequence ID" value="PAV03704.1"/>
    <property type="molecule type" value="Genomic_DNA"/>
</dbReference>
<dbReference type="Pfam" id="PF20283">
    <property type="entry name" value="CTD7"/>
    <property type="match status" value="1"/>
</dbReference>
<sequence>MGNKTSKFSANASYLGYMYQVRYALYNSLVKIKDRLYDEFSISIETLDDVVFHQEFKPMEILQTKHHLREETRLTDRSKELWKSIRIWGEGIKNNTIPINSNFFLITTAEVPNNTIIKYLKSDDDLRDIKEVLKAFNEISSEKTNETNLPGYKAFRSLSESEKEKLLSNIFVIDSAPSILDLDKLLIQEIIPAANKKDWDSFLKRLEGWWIRRVCEHVLPEKKINISSSEILGQMSSLRDQFKEDSLPIDDDEIEERLSWLVDDSSHDDRIFVKQLKMINVSNKRVFRAIKNYYRAYEQRSIWLEDGFLFPGELEKYEEKLMEEWEYIFEQQKDEMGEIASEREKKKAARAIYSWVETKASCYIRPECTEPYVIRGTYQKLADDLHVGWHPEFKERLMYLLEK</sequence>
<organism evidence="2 3">
    <name type="scientific">Methanobacterium bryantii</name>
    <dbReference type="NCBI Taxonomy" id="2161"/>
    <lineage>
        <taxon>Archaea</taxon>
        <taxon>Methanobacteriati</taxon>
        <taxon>Methanobacteriota</taxon>
        <taxon>Methanomada group</taxon>
        <taxon>Methanobacteria</taxon>
        <taxon>Methanobacteriales</taxon>
        <taxon>Methanobacteriaceae</taxon>
        <taxon>Methanobacterium</taxon>
    </lineage>
</organism>
<accession>A0A2A2H2Z5</accession>
<evidence type="ECO:0000259" key="1">
    <source>
        <dbReference type="Pfam" id="PF20283"/>
    </source>
</evidence>
<proteinExistence type="predicted"/>
<keyword evidence="3" id="KW-1185">Reference proteome</keyword>